<dbReference type="GO" id="GO:0005576">
    <property type="term" value="C:extracellular region"/>
    <property type="evidence" value="ECO:0007669"/>
    <property type="project" value="UniProtKB-SubCell"/>
</dbReference>
<evidence type="ECO:0008006" key="12">
    <source>
        <dbReference type="Google" id="ProtNLM"/>
    </source>
</evidence>
<comment type="subcellular location">
    <subcellularLocation>
        <location evidence="1">Secreted</location>
        <location evidence="1">Extracellular space</location>
    </subcellularLocation>
</comment>
<evidence type="ECO:0000256" key="2">
    <source>
        <dbReference type="ARBA" id="ARBA00005416"/>
    </source>
</evidence>
<evidence type="ECO:0000256" key="7">
    <source>
        <dbReference type="ARBA" id="ARBA00023278"/>
    </source>
</evidence>
<keyword evidence="4 9" id="KW-0732">Signal</keyword>
<sequence>MANIPTATRVLVVLLVVFMMLMRFEAAPIHTLQEFDKRLLLSKVLNAKSRMEFHGRRMSISESPTDRVSPAGPNHEHHSHPPGKP</sequence>
<evidence type="ECO:0000256" key="3">
    <source>
        <dbReference type="ARBA" id="ARBA00022525"/>
    </source>
</evidence>
<keyword evidence="7" id="KW-0379">Hydroxylation</keyword>
<accession>A0AAD6PPH1</accession>
<keyword evidence="3" id="KW-0964">Secreted</keyword>
<evidence type="ECO:0000256" key="5">
    <source>
        <dbReference type="ARBA" id="ARBA00022782"/>
    </source>
</evidence>
<dbReference type="AlphaFoldDB" id="A0AAD6PPH1"/>
<evidence type="ECO:0000256" key="4">
    <source>
        <dbReference type="ARBA" id="ARBA00022729"/>
    </source>
</evidence>
<reference evidence="10" key="1">
    <citation type="journal article" date="2023" name="Mol. Ecol. Resour.">
        <title>Chromosome-level genome assembly of a triploid poplar Populus alba 'Berolinensis'.</title>
        <authorList>
            <person name="Chen S."/>
            <person name="Yu Y."/>
            <person name="Wang X."/>
            <person name="Wang S."/>
            <person name="Zhang T."/>
            <person name="Zhou Y."/>
            <person name="He R."/>
            <person name="Meng N."/>
            <person name="Wang Y."/>
            <person name="Liu W."/>
            <person name="Liu Z."/>
            <person name="Liu J."/>
            <person name="Guo Q."/>
            <person name="Huang H."/>
            <person name="Sederoff R.R."/>
            <person name="Wang G."/>
            <person name="Qu G."/>
            <person name="Chen S."/>
        </authorList>
    </citation>
    <scope>NUCLEOTIDE SEQUENCE</scope>
    <source>
        <strain evidence="10">SC-2020</strain>
    </source>
</reference>
<proteinExistence type="inferred from homology"/>
<feature type="chain" id="PRO_5042167150" description="CLAVATA3/ESR (CLE)-related protein" evidence="9">
    <location>
        <begin position="27"/>
        <end position="85"/>
    </location>
</feature>
<organism evidence="10 11">
    <name type="scientific">Populus alba x Populus x berolinensis</name>
    <dbReference type="NCBI Taxonomy" id="444605"/>
    <lineage>
        <taxon>Eukaryota</taxon>
        <taxon>Viridiplantae</taxon>
        <taxon>Streptophyta</taxon>
        <taxon>Embryophyta</taxon>
        <taxon>Tracheophyta</taxon>
        <taxon>Spermatophyta</taxon>
        <taxon>Magnoliopsida</taxon>
        <taxon>eudicotyledons</taxon>
        <taxon>Gunneridae</taxon>
        <taxon>Pentapetalae</taxon>
        <taxon>rosids</taxon>
        <taxon>fabids</taxon>
        <taxon>Malpighiales</taxon>
        <taxon>Salicaceae</taxon>
        <taxon>Saliceae</taxon>
        <taxon>Populus</taxon>
    </lineage>
</organism>
<keyword evidence="6" id="KW-0325">Glycoprotein</keyword>
<comment type="caution">
    <text evidence="10">The sequence shown here is derived from an EMBL/GenBank/DDBJ whole genome shotgun (WGS) entry which is preliminary data.</text>
</comment>
<evidence type="ECO:0000256" key="6">
    <source>
        <dbReference type="ARBA" id="ARBA00023180"/>
    </source>
</evidence>
<dbReference type="PANTHER" id="PTHR36016">
    <property type="entry name" value="CLAVATA3/ESR (CLE)-RELATED PROTEIN 7"/>
    <property type="match status" value="1"/>
</dbReference>
<dbReference type="PANTHER" id="PTHR36016:SF9">
    <property type="entry name" value="PROTEIN, PUTATIVE-RELATED"/>
    <property type="match status" value="1"/>
</dbReference>
<evidence type="ECO:0000256" key="1">
    <source>
        <dbReference type="ARBA" id="ARBA00004239"/>
    </source>
</evidence>
<evidence type="ECO:0000256" key="8">
    <source>
        <dbReference type="SAM" id="MobiDB-lite"/>
    </source>
</evidence>
<keyword evidence="5" id="KW-0221">Differentiation</keyword>
<evidence type="ECO:0000313" key="10">
    <source>
        <dbReference type="EMBL" id="KAJ6952599.1"/>
    </source>
</evidence>
<dbReference type="EMBL" id="JAQIZT010000019">
    <property type="protein sequence ID" value="KAJ6952599.1"/>
    <property type="molecule type" value="Genomic_DNA"/>
</dbReference>
<evidence type="ECO:0000256" key="9">
    <source>
        <dbReference type="SAM" id="SignalP"/>
    </source>
</evidence>
<name>A0AAD6PPH1_9ROSI</name>
<feature type="region of interest" description="Disordered" evidence="8">
    <location>
        <begin position="54"/>
        <end position="85"/>
    </location>
</feature>
<comment type="similarity">
    <text evidence="2">Belongs to the CLV3/ESR signal peptide family.</text>
</comment>
<dbReference type="GO" id="GO:0030154">
    <property type="term" value="P:cell differentiation"/>
    <property type="evidence" value="ECO:0007669"/>
    <property type="project" value="UniProtKB-KW"/>
</dbReference>
<protein>
    <recommendedName>
        <fullName evidence="12">CLAVATA3/ESR (CLE)-related protein</fullName>
    </recommendedName>
</protein>
<dbReference type="Proteomes" id="UP001164929">
    <property type="component" value="Chromosome 19"/>
</dbReference>
<feature type="signal peptide" evidence="9">
    <location>
        <begin position="1"/>
        <end position="26"/>
    </location>
</feature>
<dbReference type="InterPro" id="IPR039617">
    <property type="entry name" value="CLAVATA3-CLE"/>
</dbReference>
<keyword evidence="11" id="KW-1185">Reference proteome</keyword>
<gene>
    <name evidence="10" type="ORF">NC653_041666</name>
</gene>
<evidence type="ECO:0000313" key="11">
    <source>
        <dbReference type="Proteomes" id="UP001164929"/>
    </source>
</evidence>